<organism evidence="2 3">
    <name type="scientific">Mycena pura</name>
    <dbReference type="NCBI Taxonomy" id="153505"/>
    <lineage>
        <taxon>Eukaryota</taxon>
        <taxon>Fungi</taxon>
        <taxon>Dikarya</taxon>
        <taxon>Basidiomycota</taxon>
        <taxon>Agaricomycotina</taxon>
        <taxon>Agaricomycetes</taxon>
        <taxon>Agaricomycetidae</taxon>
        <taxon>Agaricales</taxon>
        <taxon>Marasmiineae</taxon>
        <taxon>Mycenaceae</taxon>
        <taxon>Mycena</taxon>
    </lineage>
</organism>
<dbReference type="EMBL" id="JARJCW010000005">
    <property type="protein sequence ID" value="KAJ7224282.1"/>
    <property type="molecule type" value="Genomic_DNA"/>
</dbReference>
<sequence>MISTDKNAEFATLFELFEVLATRRSRRTPTTENAFLDDTKTIAVPAELETVFRSLSDIVPPRVPPSGRQRRNTVAALGRTTRPDGDNDSASESDVESIAKFPLGKTYTFTFRMMIHKLYQVDEWANKVREVLQRSKLEYKSLLEPGLEDKQAEPERAATPVADGRVHFKPEVTIGGKKTMPLSQGRQRAYTVAGPSRVAAVPVVSLAAAPSSPSATFQDLDCARAVKKRCIGRRSSMSGAPVGENWFYDAAVSSAEVREREPLRIETAASNPSLLRPRCYSLQGQGGGRKMGFGPRRIVSAIPSTINDVTTDSAPRTATKRRLSE</sequence>
<gene>
    <name evidence="2" type="ORF">GGX14DRAFT_351038</name>
</gene>
<feature type="region of interest" description="Disordered" evidence="1">
    <location>
        <begin position="304"/>
        <end position="325"/>
    </location>
</feature>
<feature type="region of interest" description="Disordered" evidence="1">
    <location>
        <begin position="60"/>
        <end position="95"/>
    </location>
</feature>
<dbReference type="Proteomes" id="UP001219525">
    <property type="component" value="Unassembled WGS sequence"/>
</dbReference>
<accession>A0AAD6YN65</accession>
<proteinExistence type="predicted"/>
<feature type="compositionally biased region" description="Acidic residues" evidence="1">
    <location>
        <begin position="86"/>
        <end position="95"/>
    </location>
</feature>
<feature type="compositionally biased region" description="Polar residues" evidence="1">
    <location>
        <begin position="304"/>
        <end position="316"/>
    </location>
</feature>
<evidence type="ECO:0000313" key="2">
    <source>
        <dbReference type="EMBL" id="KAJ7224282.1"/>
    </source>
</evidence>
<name>A0AAD6YN65_9AGAR</name>
<protein>
    <submittedName>
        <fullName evidence="2">Uncharacterized protein</fullName>
    </submittedName>
</protein>
<evidence type="ECO:0000256" key="1">
    <source>
        <dbReference type="SAM" id="MobiDB-lite"/>
    </source>
</evidence>
<evidence type="ECO:0000313" key="3">
    <source>
        <dbReference type="Proteomes" id="UP001219525"/>
    </source>
</evidence>
<comment type="caution">
    <text evidence="2">The sequence shown here is derived from an EMBL/GenBank/DDBJ whole genome shotgun (WGS) entry which is preliminary data.</text>
</comment>
<reference evidence="2" key="1">
    <citation type="submission" date="2023-03" db="EMBL/GenBank/DDBJ databases">
        <title>Massive genome expansion in bonnet fungi (Mycena s.s.) driven by repeated elements and novel gene families across ecological guilds.</title>
        <authorList>
            <consortium name="Lawrence Berkeley National Laboratory"/>
            <person name="Harder C.B."/>
            <person name="Miyauchi S."/>
            <person name="Viragh M."/>
            <person name="Kuo A."/>
            <person name="Thoen E."/>
            <person name="Andreopoulos B."/>
            <person name="Lu D."/>
            <person name="Skrede I."/>
            <person name="Drula E."/>
            <person name="Henrissat B."/>
            <person name="Morin E."/>
            <person name="Kohler A."/>
            <person name="Barry K."/>
            <person name="LaButti K."/>
            <person name="Morin E."/>
            <person name="Salamov A."/>
            <person name="Lipzen A."/>
            <person name="Mereny Z."/>
            <person name="Hegedus B."/>
            <person name="Baldrian P."/>
            <person name="Stursova M."/>
            <person name="Weitz H."/>
            <person name="Taylor A."/>
            <person name="Grigoriev I.V."/>
            <person name="Nagy L.G."/>
            <person name="Martin F."/>
            <person name="Kauserud H."/>
        </authorList>
    </citation>
    <scope>NUCLEOTIDE SEQUENCE</scope>
    <source>
        <strain evidence="2">9144</strain>
    </source>
</reference>
<dbReference type="AlphaFoldDB" id="A0AAD6YN65"/>
<keyword evidence="3" id="KW-1185">Reference proteome</keyword>